<reference evidence="2" key="1">
    <citation type="submission" date="2021-01" db="EMBL/GenBank/DDBJ databases">
        <authorList>
            <person name="Li R."/>
            <person name="Bekaert M."/>
        </authorList>
    </citation>
    <scope>NUCLEOTIDE SEQUENCE</scope>
    <source>
        <strain evidence="2">Farmed</strain>
    </source>
</reference>
<keyword evidence="1" id="KW-1133">Transmembrane helix</keyword>
<feature type="transmembrane region" description="Helical" evidence="1">
    <location>
        <begin position="111"/>
        <end position="135"/>
    </location>
</feature>
<sequence length="168" mass="19497">MIEQSLCCLFIPFMIGWGWGTIIVYFSLVCYLNMSPLVFLYCSISLPYLNLFLFPFYLTSFSFFSFIFASDHSFCCHLSTLNFFLSFFFFSSFLSSFLSFLLPFLSFLLSFLSFLLPFLLPSFPSFFLSFLLPFLPSSFPSFFLSFLLPFLPSSFPSFFLSFLLSLSS</sequence>
<dbReference type="EMBL" id="CAHIKZ030001376">
    <property type="protein sequence ID" value="CAE1261943.1"/>
    <property type="molecule type" value="Genomic_DNA"/>
</dbReference>
<accession>A0A812CA28</accession>
<feature type="transmembrane region" description="Helical" evidence="1">
    <location>
        <begin position="142"/>
        <end position="164"/>
    </location>
</feature>
<evidence type="ECO:0000313" key="3">
    <source>
        <dbReference type="Proteomes" id="UP000597762"/>
    </source>
</evidence>
<gene>
    <name evidence="2" type="ORF">SPHA_32975</name>
</gene>
<feature type="transmembrane region" description="Helical" evidence="1">
    <location>
        <begin position="81"/>
        <end position="105"/>
    </location>
</feature>
<keyword evidence="1" id="KW-0472">Membrane</keyword>
<name>A0A812CA28_ACAPH</name>
<evidence type="ECO:0000256" key="1">
    <source>
        <dbReference type="SAM" id="Phobius"/>
    </source>
</evidence>
<proteinExistence type="predicted"/>
<dbReference type="AlphaFoldDB" id="A0A812CA28"/>
<protein>
    <submittedName>
        <fullName evidence="2">PMA1</fullName>
    </submittedName>
</protein>
<comment type="caution">
    <text evidence="2">The sequence shown here is derived from an EMBL/GenBank/DDBJ whole genome shotgun (WGS) entry which is preliminary data.</text>
</comment>
<feature type="transmembrane region" description="Helical" evidence="1">
    <location>
        <begin position="48"/>
        <end position="69"/>
    </location>
</feature>
<keyword evidence="1" id="KW-0812">Transmembrane</keyword>
<keyword evidence="3" id="KW-1185">Reference proteome</keyword>
<dbReference type="Proteomes" id="UP000597762">
    <property type="component" value="Unassembled WGS sequence"/>
</dbReference>
<feature type="transmembrane region" description="Helical" evidence="1">
    <location>
        <begin position="7"/>
        <end position="28"/>
    </location>
</feature>
<evidence type="ECO:0000313" key="2">
    <source>
        <dbReference type="EMBL" id="CAE1261943.1"/>
    </source>
</evidence>
<organism evidence="2 3">
    <name type="scientific">Acanthosepion pharaonis</name>
    <name type="common">Pharaoh cuttlefish</name>
    <name type="synonym">Sepia pharaonis</name>
    <dbReference type="NCBI Taxonomy" id="158019"/>
    <lineage>
        <taxon>Eukaryota</taxon>
        <taxon>Metazoa</taxon>
        <taxon>Spiralia</taxon>
        <taxon>Lophotrochozoa</taxon>
        <taxon>Mollusca</taxon>
        <taxon>Cephalopoda</taxon>
        <taxon>Coleoidea</taxon>
        <taxon>Decapodiformes</taxon>
        <taxon>Sepiida</taxon>
        <taxon>Sepiina</taxon>
        <taxon>Sepiidae</taxon>
        <taxon>Acanthosepion</taxon>
    </lineage>
</organism>